<keyword evidence="2" id="KW-1185">Reference proteome</keyword>
<organism evidence="1 2">
    <name type="scientific">Fraxinus pennsylvanica</name>
    <dbReference type="NCBI Taxonomy" id="56036"/>
    <lineage>
        <taxon>Eukaryota</taxon>
        <taxon>Viridiplantae</taxon>
        <taxon>Streptophyta</taxon>
        <taxon>Embryophyta</taxon>
        <taxon>Tracheophyta</taxon>
        <taxon>Spermatophyta</taxon>
        <taxon>Magnoliopsida</taxon>
        <taxon>eudicotyledons</taxon>
        <taxon>Gunneridae</taxon>
        <taxon>Pentapetalae</taxon>
        <taxon>asterids</taxon>
        <taxon>lamiids</taxon>
        <taxon>Lamiales</taxon>
        <taxon>Oleaceae</taxon>
        <taxon>Oleeae</taxon>
        <taxon>Fraxinus</taxon>
    </lineage>
</organism>
<dbReference type="AlphaFoldDB" id="A0AAD2A575"/>
<sequence length="117" mass="13084">MSVWYKDAALLEEKVIGDNKRIKFKSVDEWKGLVEEKKNVGERLMAQYVREYETSRGQSGDIKMLIATQRAGTAADKVAAFTVLVGDNPVANLRSIDMLLANTTSMNTGIYQFVAYT</sequence>
<evidence type="ECO:0000313" key="2">
    <source>
        <dbReference type="Proteomes" id="UP000834106"/>
    </source>
</evidence>
<name>A0AAD2A575_9LAMI</name>
<dbReference type="Proteomes" id="UP000834106">
    <property type="component" value="Chromosome 17"/>
</dbReference>
<protein>
    <submittedName>
        <fullName evidence="1">Uncharacterized protein</fullName>
    </submittedName>
</protein>
<accession>A0AAD2A575</accession>
<evidence type="ECO:0000313" key="1">
    <source>
        <dbReference type="EMBL" id="CAI9779931.1"/>
    </source>
</evidence>
<dbReference type="PANTHER" id="PTHR12048:SF0">
    <property type="entry name" value="CCAAT_ENHANCER-BINDING PROTEIN ZETA"/>
    <property type="match status" value="1"/>
</dbReference>
<gene>
    <name evidence="1" type="ORF">FPE_LOCUS27361</name>
</gene>
<dbReference type="PANTHER" id="PTHR12048">
    <property type="entry name" value="CCAAT-BINDING FACTOR-RELATED"/>
    <property type="match status" value="1"/>
</dbReference>
<proteinExistence type="predicted"/>
<dbReference type="GO" id="GO:0005634">
    <property type="term" value="C:nucleus"/>
    <property type="evidence" value="ECO:0007669"/>
    <property type="project" value="TreeGrafter"/>
</dbReference>
<dbReference type="EMBL" id="OU503052">
    <property type="protein sequence ID" value="CAI9779931.1"/>
    <property type="molecule type" value="Genomic_DNA"/>
</dbReference>
<dbReference type="InterPro" id="IPR040155">
    <property type="entry name" value="CEBPZ/Mak21-like"/>
</dbReference>
<reference evidence="1" key="1">
    <citation type="submission" date="2023-05" db="EMBL/GenBank/DDBJ databases">
        <authorList>
            <person name="Huff M."/>
        </authorList>
    </citation>
    <scope>NUCLEOTIDE SEQUENCE</scope>
</reference>